<evidence type="ECO:0000256" key="15">
    <source>
        <dbReference type="SAM" id="SignalP"/>
    </source>
</evidence>
<protein>
    <recommendedName>
        <fullName evidence="5">procollagen-proline 4-dioxygenase</fullName>
        <ecNumber evidence="5">1.14.11.2</ecNumber>
    </recommendedName>
</protein>
<evidence type="ECO:0000256" key="6">
    <source>
        <dbReference type="ARBA" id="ARBA00022723"/>
    </source>
</evidence>
<evidence type="ECO:0000256" key="10">
    <source>
        <dbReference type="ARBA" id="ARBA00023002"/>
    </source>
</evidence>
<name>A0AAF3EAP2_9BILA</name>
<dbReference type="SMART" id="SM00702">
    <property type="entry name" value="P4Hc"/>
    <property type="match status" value="1"/>
</dbReference>
<dbReference type="WBParaSite" id="MBELARI_LOCUS10993">
    <property type="protein sequence ID" value="MBELARI_LOCUS10993"/>
    <property type="gene ID" value="MBELARI_LOCUS10993"/>
</dbReference>
<feature type="signal peptide" evidence="15">
    <location>
        <begin position="1"/>
        <end position="17"/>
    </location>
</feature>
<dbReference type="PANTHER" id="PTHR10869">
    <property type="entry name" value="PROLYL 4-HYDROXYLASE ALPHA SUBUNIT"/>
    <property type="match status" value="1"/>
</dbReference>
<dbReference type="GO" id="GO:0031418">
    <property type="term" value="F:L-ascorbic acid binding"/>
    <property type="evidence" value="ECO:0007669"/>
    <property type="project" value="UniProtKB-KW"/>
</dbReference>
<organism evidence="17 18">
    <name type="scientific">Mesorhabditis belari</name>
    <dbReference type="NCBI Taxonomy" id="2138241"/>
    <lineage>
        <taxon>Eukaryota</taxon>
        <taxon>Metazoa</taxon>
        <taxon>Ecdysozoa</taxon>
        <taxon>Nematoda</taxon>
        <taxon>Chromadorea</taxon>
        <taxon>Rhabditida</taxon>
        <taxon>Rhabditina</taxon>
        <taxon>Rhabditomorpha</taxon>
        <taxon>Rhabditoidea</taxon>
        <taxon>Rhabditidae</taxon>
        <taxon>Mesorhabditinae</taxon>
        <taxon>Mesorhabditis</taxon>
    </lineage>
</organism>
<keyword evidence="8" id="KW-0847">Vitamin C</keyword>
<dbReference type="Pfam" id="PF08336">
    <property type="entry name" value="P4Ha_N"/>
    <property type="match status" value="1"/>
</dbReference>
<evidence type="ECO:0000256" key="14">
    <source>
        <dbReference type="SAM" id="MobiDB-lite"/>
    </source>
</evidence>
<dbReference type="EC" id="1.14.11.2" evidence="5"/>
<dbReference type="InterPro" id="IPR011990">
    <property type="entry name" value="TPR-like_helical_dom_sf"/>
</dbReference>
<comment type="cofactor">
    <cofactor evidence="1">
        <name>L-ascorbate</name>
        <dbReference type="ChEBI" id="CHEBI:38290"/>
    </cofactor>
</comment>
<evidence type="ECO:0000313" key="17">
    <source>
        <dbReference type="Proteomes" id="UP000887575"/>
    </source>
</evidence>
<feature type="coiled-coil region" evidence="13">
    <location>
        <begin position="44"/>
        <end position="71"/>
    </location>
</feature>
<keyword evidence="6" id="KW-0479">Metal-binding</keyword>
<dbReference type="GO" id="GO:0005506">
    <property type="term" value="F:iron ion binding"/>
    <property type="evidence" value="ECO:0007669"/>
    <property type="project" value="InterPro"/>
</dbReference>
<evidence type="ECO:0000256" key="3">
    <source>
        <dbReference type="ARBA" id="ARBA00004319"/>
    </source>
</evidence>
<keyword evidence="7" id="KW-0256">Endoplasmic reticulum</keyword>
<dbReference type="GO" id="GO:0005788">
    <property type="term" value="C:endoplasmic reticulum lumen"/>
    <property type="evidence" value="ECO:0007669"/>
    <property type="project" value="UniProtKB-SubCell"/>
</dbReference>
<feature type="region of interest" description="Disordered" evidence="14">
    <location>
        <begin position="537"/>
        <end position="563"/>
    </location>
</feature>
<sequence length="563" mass="64854">MRARWVLLLSIVGLIEADLFTSTADLQGLLETEKNVPHALLKYIEQEEERLENLKKLVKEYEARNENNIETGAADLANPINAFLIIKKKIFDWRKIENEMTNNGAEEFIQSVADANYGIRYPTQEDYTGAAIGLMRLQDTYRLDTRELADGKIQGMKGNHTLSAFDCFEIARAAYNAEDYYHVILWMEEAKRRNELESPPTADEGDILEYLSFAMYKQGNLKQALRLVEDLFKKQPNHPRAKGNIKWYEDLLAEEGVRRSEMRKNLGTPMNRRPSDGMGTTERNTYEALCRNEIPVSPKETVKLYCYYKMDRPFLRLAPFKVEIIRFNPMAVLFRGVLLDDEITAIKSYAQPKLARATVQNSVTGQLETASYRISKSAWLREEEYPIVERVNKRLELMTNLDMDTAEELQIANYGIGGHYDPHFDHARKEERKAFESLGTGNRIATVLFYMSQPSLGGATVFTEVKSTMFPSKNDALFWYNLHRNGEGDDRTRHAACPVLVGIKWVSNKWIHESQQEFRRPCGLRLSDAERYVGDLGGPEPRFAPNIRSTPWTYKPKKSNKRK</sequence>
<dbReference type="Pfam" id="PF13640">
    <property type="entry name" value="2OG-FeII_Oxy_3"/>
    <property type="match status" value="1"/>
</dbReference>
<evidence type="ECO:0000256" key="11">
    <source>
        <dbReference type="ARBA" id="ARBA00023004"/>
    </source>
</evidence>
<evidence type="ECO:0000256" key="5">
    <source>
        <dbReference type="ARBA" id="ARBA00012269"/>
    </source>
</evidence>
<dbReference type="PANTHER" id="PTHR10869:SF244">
    <property type="entry name" value="PROLYL 4-HYDROXYLASE SUBUNIT ALPHA-2"/>
    <property type="match status" value="1"/>
</dbReference>
<dbReference type="InterPro" id="IPR013547">
    <property type="entry name" value="P4H_N"/>
</dbReference>
<dbReference type="PROSITE" id="PS51471">
    <property type="entry name" value="FE2OG_OXY"/>
    <property type="match status" value="1"/>
</dbReference>
<keyword evidence="17" id="KW-1185">Reference proteome</keyword>
<evidence type="ECO:0000256" key="2">
    <source>
        <dbReference type="ARBA" id="ARBA00002035"/>
    </source>
</evidence>
<dbReference type="Gene3D" id="1.25.40.10">
    <property type="entry name" value="Tetratricopeptide repeat domain"/>
    <property type="match status" value="1"/>
</dbReference>
<evidence type="ECO:0000256" key="13">
    <source>
        <dbReference type="SAM" id="Coils"/>
    </source>
</evidence>
<keyword evidence="11" id="KW-0408">Iron</keyword>
<feature type="domain" description="Fe2OG dioxygenase" evidence="16">
    <location>
        <begin position="405"/>
        <end position="513"/>
    </location>
</feature>
<keyword evidence="9" id="KW-0223">Dioxygenase</keyword>
<evidence type="ECO:0000256" key="4">
    <source>
        <dbReference type="ARBA" id="ARBA00006511"/>
    </source>
</evidence>
<dbReference type="InterPro" id="IPR044862">
    <property type="entry name" value="Pro_4_hyd_alph_FE2OG_OXY"/>
</dbReference>
<dbReference type="FunFam" id="2.60.120.620:FF:000001">
    <property type="entry name" value="Prolyl 4-hydroxylase subunit alpha 2"/>
    <property type="match status" value="1"/>
</dbReference>
<dbReference type="SUPFAM" id="SSF48452">
    <property type="entry name" value="TPR-like"/>
    <property type="match status" value="1"/>
</dbReference>
<dbReference type="AlphaFoldDB" id="A0AAF3EAP2"/>
<evidence type="ECO:0000313" key="18">
    <source>
        <dbReference type="WBParaSite" id="MBELARI_LOCUS10993"/>
    </source>
</evidence>
<keyword evidence="12" id="KW-0325">Glycoprotein</keyword>
<dbReference type="Gene3D" id="2.60.120.620">
    <property type="entry name" value="q2cbj1_9rhob like domain"/>
    <property type="match status" value="1"/>
</dbReference>
<keyword evidence="10" id="KW-0560">Oxidoreductase</keyword>
<dbReference type="FunFam" id="1.25.40.10:FF:000006">
    <property type="entry name" value="Prolyl 4-hydroxylase subunit alpha 2"/>
    <property type="match status" value="1"/>
</dbReference>
<proteinExistence type="inferred from homology"/>
<dbReference type="InterPro" id="IPR006620">
    <property type="entry name" value="Pro_4_hyd_alph"/>
</dbReference>
<comment type="similarity">
    <text evidence="4">Belongs to the P4HA family.</text>
</comment>
<comment type="subcellular location">
    <subcellularLocation>
        <location evidence="3">Endoplasmic reticulum lumen</location>
    </subcellularLocation>
</comment>
<evidence type="ECO:0000256" key="7">
    <source>
        <dbReference type="ARBA" id="ARBA00022824"/>
    </source>
</evidence>
<feature type="chain" id="PRO_5042210499" description="procollagen-proline 4-dioxygenase" evidence="15">
    <location>
        <begin position="18"/>
        <end position="563"/>
    </location>
</feature>
<evidence type="ECO:0000256" key="9">
    <source>
        <dbReference type="ARBA" id="ARBA00022964"/>
    </source>
</evidence>
<dbReference type="InterPro" id="IPR045054">
    <property type="entry name" value="P4HA-like"/>
</dbReference>
<dbReference type="GO" id="GO:0004656">
    <property type="term" value="F:procollagen-proline 4-dioxygenase activity"/>
    <property type="evidence" value="ECO:0007669"/>
    <property type="project" value="UniProtKB-EC"/>
</dbReference>
<dbReference type="Gene3D" id="6.10.140.1460">
    <property type="match status" value="1"/>
</dbReference>
<keyword evidence="13" id="KW-0175">Coiled coil</keyword>
<dbReference type="Proteomes" id="UP000887575">
    <property type="component" value="Unassembled WGS sequence"/>
</dbReference>
<evidence type="ECO:0000256" key="12">
    <source>
        <dbReference type="ARBA" id="ARBA00023180"/>
    </source>
</evidence>
<dbReference type="InterPro" id="IPR059068">
    <property type="entry name" value="TPR_P4H"/>
</dbReference>
<comment type="function">
    <text evidence="2">Catalyzes the post-translational formation of 4-hydroxyproline in -Xaa-Pro-Gly- sequences in collagens and other proteins.</text>
</comment>
<dbReference type="InterPro" id="IPR005123">
    <property type="entry name" value="Oxoglu/Fe-dep_dioxygenase_dom"/>
</dbReference>
<dbReference type="Pfam" id="PF23558">
    <property type="entry name" value="TPR_P4H"/>
    <property type="match status" value="1"/>
</dbReference>
<evidence type="ECO:0000256" key="1">
    <source>
        <dbReference type="ARBA" id="ARBA00001961"/>
    </source>
</evidence>
<accession>A0AAF3EAP2</accession>
<reference evidence="18" key="1">
    <citation type="submission" date="2024-02" db="UniProtKB">
        <authorList>
            <consortium name="WormBaseParasite"/>
        </authorList>
    </citation>
    <scope>IDENTIFICATION</scope>
</reference>
<evidence type="ECO:0000256" key="8">
    <source>
        <dbReference type="ARBA" id="ARBA00022896"/>
    </source>
</evidence>
<keyword evidence="15" id="KW-0732">Signal</keyword>
<evidence type="ECO:0000259" key="16">
    <source>
        <dbReference type="PROSITE" id="PS51471"/>
    </source>
</evidence>